<dbReference type="Proteomes" id="UP000639338">
    <property type="component" value="Unassembled WGS sequence"/>
</dbReference>
<keyword evidence="1" id="KW-1133">Transmembrane helix</keyword>
<evidence type="ECO:0000313" key="2">
    <source>
        <dbReference type="EMBL" id="KAF7995231.1"/>
    </source>
</evidence>
<keyword evidence="1" id="KW-0812">Transmembrane</keyword>
<evidence type="ECO:0000256" key="1">
    <source>
        <dbReference type="SAM" id="Phobius"/>
    </source>
</evidence>
<dbReference type="InterPro" id="IPR053202">
    <property type="entry name" value="EGF_Rcpt_Signaling_Reg"/>
</dbReference>
<dbReference type="AlphaFoldDB" id="A0A834XYK8"/>
<accession>A0A834XYK8</accession>
<dbReference type="GO" id="GO:0031902">
    <property type="term" value="C:late endosome membrane"/>
    <property type="evidence" value="ECO:0007669"/>
    <property type="project" value="TreeGrafter"/>
</dbReference>
<protein>
    <submittedName>
        <fullName evidence="2">Uncharacterized protein</fullName>
    </submittedName>
</protein>
<gene>
    <name evidence="2" type="ORF">HCN44_004703</name>
</gene>
<name>A0A834XYK8_APHGI</name>
<dbReference type="OrthoDB" id="6357215at2759"/>
<proteinExistence type="predicted"/>
<reference evidence="2 3" key="1">
    <citation type="submission" date="2020-08" db="EMBL/GenBank/DDBJ databases">
        <title>Aphidius gifuensis genome sequencing and assembly.</title>
        <authorList>
            <person name="Du Z."/>
        </authorList>
    </citation>
    <scope>NUCLEOTIDE SEQUENCE [LARGE SCALE GENOMIC DNA]</scope>
    <source>
        <strain evidence="2">YNYX2018</strain>
        <tissue evidence="2">Adults</tissue>
    </source>
</reference>
<comment type="caution">
    <text evidence="2">The sequence shown here is derived from an EMBL/GenBank/DDBJ whole genome shotgun (WGS) entry which is preliminary data.</text>
</comment>
<sequence>MTITREFQQKLAKVDPIPSIAGNTLILPITTISLAPEIKKSWWRKITPCLAFFAAFTTAMTLLVMWSEAAALRRQAFDANMTRDYVLSKVPMDDPQLVVYIREVQFQKTVYQEPITAVQTSEEKFIENHLKKKYDGVYVEYINRPGAESTTSWLEANYGWRGLLVITDFRSFFKISKSGRHSRTRVLHACLSTDKATKEITYHQESDVRVTKLSEGPNSLIFSEEGQPAMRLKCFPLYSILLAYNQTTIDYLSLDSNDLLERKVLDTIPWNIIKISVLAIRWSEGLNNYEFRLLINKLGDKHYKLSTATIDGKLIFTYLQKYKI</sequence>
<dbReference type="GO" id="GO:0006888">
    <property type="term" value="P:endoplasmic reticulum to Golgi vesicle-mediated transport"/>
    <property type="evidence" value="ECO:0007669"/>
    <property type="project" value="TreeGrafter"/>
</dbReference>
<dbReference type="GO" id="GO:0005794">
    <property type="term" value="C:Golgi apparatus"/>
    <property type="evidence" value="ECO:0007669"/>
    <property type="project" value="TreeGrafter"/>
</dbReference>
<dbReference type="EMBL" id="JACMRX010000002">
    <property type="protein sequence ID" value="KAF7995231.1"/>
    <property type="molecule type" value="Genomic_DNA"/>
</dbReference>
<evidence type="ECO:0000313" key="3">
    <source>
        <dbReference type="Proteomes" id="UP000639338"/>
    </source>
</evidence>
<organism evidence="2 3">
    <name type="scientific">Aphidius gifuensis</name>
    <name type="common">Parasitoid wasp</name>
    <dbReference type="NCBI Taxonomy" id="684658"/>
    <lineage>
        <taxon>Eukaryota</taxon>
        <taxon>Metazoa</taxon>
        <taxon>Ecdysozoa</taxon>
        <taxon>Arthropoda</taxon>
        <taxon>Hexapoda</taxon>
        <taxon>Insecta</taxon>
        <taxon>Pterygota</taxon>
        <taxon>Neoptera</taxon>
        <taxon>Endopterygota</taxon>
        <taxon>Hymenoptera</taxon>
        <taxon>Apocrita</taxon>
        <taxon>Ichneumonoidea</taxon>
        <taxon>Braconidae</taxon>
        <taxon>Aphidiinae</taxon>
        <taxon>Aphidius</taxon>
    </lineage>
</organism>
<dbReference type="GO" id="GO:0016197">
    <property type="term" value="P:endosomal transport"/>
    <property type="evidence" value="ECO:0007669"/>
    <property type="project" value="TreeGrafter"/>
</dbReference>
<dbReference type="PANTHER" id="PTHR34009:SF2">
    <property type="entry name" value="PROTEIN STAR"/>
    <property type="match status" value="1"/>
</dbReference>
<dbReference type="GO" id="GO:0005886">
    <property type="term" value="C:plasma membrane"/>
    <property type="evidence" value="ECO:0007669"/>
    <property type="project" value="TreeGrafter"/>
</dbReference>
<feature type="transmembrane region" description="Helical" evidence="1">
    <location>
        <begin position="46"/>
        <end position="66"/>
    </location>
</feature>
<dbReference type="GO" id="GO:0005789">
    <property type="term" value="C:endoplasmic reticulum membrane"/>
    <property type="evidence" value="ECO:0007669"/>
    <property type="project" value="TreeGrafter"/>
</dbReference>
<keyword evidence="1" id="KW-0472">Membrane</keyword>
<keyword evidence="3" id="KW-1185">Reference proteome</keyword>
<dbReference type="PANTHER" id="PTHR34009">
    <property type="entry name" value="PROTEIN STAR"/>
    <property type="match status" value="1"/>
</dbReference>